<dbReference type="InterPro" id="IPR050072">
    <property type="entry name" value="Peptidase_M20A"/>
</dbReference>
<protein>
    <recommendedName>
        <fullName evidence="3">Peptidase M20 dimerisation domain-containing protein</fullName>
    </recommendedName>
</protein>
<keyword evidence="2" id="KW-0862">Zinc</keyword>
<evidence type="ECO:0000256" key="1">
    <source>
        <dbReference type="ARBA" id="ARBA00001947"/>
    </source>
</evidence>
<dbReference type="InterPro" id="IPR002933">
    <property type="entry name" value="Peptidase_M20"/>
</dbReference>
<organism evidence="4">
    <name type="scientific">marine sediment metagenome</name>
    <dbReference type="NCBI Taxonomy" id="412755"/>
    <lineage>
        <taxon>unclassified sequences</taxon>
        <taxon>metagenomes</taxon>
        <taxon>ecological metagenomes</taxon>
    </lineage>
</organism>
<feature type="non-terminal residue" evidence="4">
    <location>
        <position position="259"/>
    </location>
</feature>
<name>X1VEG5_9ZZZZ</name>
<dbReference type="EMBL" id="BARW01026287">
    <property type="protein sequence ID" value="GAJ16142.1"/>
    <property type="molecule type" value="Genomic_DNA"/>
</dbReference>
<dbReference type="Pfam" id="PF07687">
    <property type="entry name" value="M20_dimer"/>
    <property type="match status" value="1"/>
</dbReference>
<dbReference type="InterPro" id="IPR011650">
    <property type="entry name" value="Peptidase_M20_dimer"/>
</dbReference>
<dbReference type="Gene3D" id="3.30.70.360">
    <property type="match status" value="1"/>
</dbReference>
<accession>X1VEG5</accession>
<dbReference type="GO" id="GO:0016787">
    <property type="term" value="F:hydrolase activity"/>
    <property type="evidence" value="ECO:0007669"/>
    <property type="project" value="InterPro"/>
</dbReference>
<evidence type="ECO:0000256" key="2">
    <source>
        <dbReference type="ARBA" id="ARBA00022833"/>
    </source>
</evidence>
<reference evidence="4" key="1">
    <citation type="journal article" date="2014" name="Front. Microbiol.">
        <title>High frequency of phylogenetically diverse reductive dehalogenase-homologous genes in deep subseafloor sedimentary metagenomes.</title>
        <authorList>
            <person name="Kawai M."/>
            <person name="Futagami T."/>
            <person name="Toyoda A."/>
            <person name="Takaki Y."/>
            <person name="Nishi S."/>
            <person name="Hori S."/>
            <person name="Arai W."/>
            <person name="Tsubouchi T."/>
            <person name="Morono Y."/>
            <person name="Uchiyama I."/>
            <person name="Ito T."/>
            <person name="Fujiyama A."/>
            <person name="Inagaki F."/>
            <person name="Takami H."/>
        </authorList>
    </citation>
    <scope>NUCLEOTIDE SEQUENCE</scope>
    <source>
        <strain evidence="4">Expedition CK06-06</strain>
    </source>
</reference>
<proteinExistence type="predicted"/>
<feature type="non-terminal residue" evidence="4">
    <location>
        <position position="1"/>
    </location>
</feature>
<dbReference type="Gene3D" id="3.40.630.10">
    <property type="entry name" value="Zn peptidases"/>
    <property type="match status" value="1"/>
</dbReference>
<dbReference type="SUPFAM" id="SSF53187">
    <property type="entry name" value="Zn-dependent exopeptidases"/>
    <property type="match status" value="1"/>
</dbReference>
<sequence>VERKMREIGLTTSIKRNNVIGELEKGDGPTLIFNGHFDTVEAFKGWSKDPFGAEIVGDKIYGRGASDDKSSVTAEIFAVQALLEAGVDLKGKLIVTAVGDEETGGLRGAEYLLSSGLVFGDACLLGDAANGYPFGYCGGNLYITITIKGKTAHGLAFPDLPPPYRNENSGINTIERMVKIMNFLLKLKEELLEKTTKYPTSDGWGSNVSSINLAEIHGGTKITTVPDRCYLHLTINTIPEQDVASIWKRLLDFVEKMKE</sequence>
<comment type="caution">
    <text evidence="4">The sequence shown here is derived from an EMBL/GenBank/DDBJ whole genome shotgun (WGS) entry which is preliminary data.</text>
</comment>
<gene>
    <name evidence="4" type="ORF">S12H4_42903</name>
</gene>
<dbReference type="Pfam" id="PF01546">
    <property type="entry name" value="Peptidase_M20"/>
    <property type="match status" value="1"/>
</dbReference>
<comment type="cofactor">
    <cofactor evidence="1">
        <name>Zn(2+)</name>
        <dbReference type="ChEBI" id="CHEBI:29105"/>
    </cofactor>
</comment>
<dbReference type="AlphaFoldDB" id="X1VEG5"/>
<evidence type="ECO:0000259" key="3">
    <source>
        <dbReference type="Pfam" id="PF07687"/>
    </source>
</evidence>
<evidence type="ECO:0000313" key="4">
    <source>
        <dbReference type="EMBL" id="GAJ16142.1"/>
    </source>
</evidence>
<dbReference type="PANTHER" id="PTHR43808">
    <property type="entry name" value="ACETYLORNITHINE DEACETYLASE"/>
    <property type="match status" value="1"/>
</dbReference>
<dbReference type="PANTHER" id="PTHR43808:SF8">
    <property type="entry name" value="PEPTIDASE M20 DIMERISATION DOMAIN-CONTAINING PROTEIN"/>
    <property type="match status" value="1"/>
</dbReference>
<feature type="domain" description="Peptidase M20 dimerisation" evidence="3">
    <location>
        <begin position="139"/>
        <end position="256"/>
    </location>
</feature>